<feature type="transmembrane region" description="Helical" evidence="1">
    <location>
        <begin position="23"/>
        <end position="42"/>
    </location>
</feature>
<organism evidence="2 3">
    <name type="scientific">Rhodococcus jostii</name>
    <dbReference type="NCBI Taxonomy" id="132919"/>
    <lineage>
        <taxon>Bacteria</taxon>
        <taxon>Bacillati</taxon>
        <taxon>Actinomycetota</taxon>
        <taxon>Actinomycetes</taxon>
        <taxon>Mycobacteriales</taxon>
        <taxon>Nocardiaceae</taxon>
        <taxon>Rhodococcus</taxon>
    </lineage>
</organism>
<protein>
    <submittedName>
        <fullName evidence="2">Uncharacterized protein</fullName>
    </submittedName>
</protein>
<name>A0A1H4QRV8_RHOJO</name>
<accession>A0A1H4QRV8</accession>
<evidence type="ECO:0000313" key="2">
    <source>
        <dbReference type="EMBL" id="SEC22355.1"/>
    </source>
</evidence>
<gene>
    <name evidence="2" type="ORF">SAMN04490220_1098</name>
</gene>
<dbReference type="RefSeq" id="WP_162850285.1">
    <property type="nucleotide sequence ID" value="NZ_FNTL01000004.1"/>
</dbReference>
<dbReference type="EMBL" id="FNTL01000004">
    <property type="protein sequence ID" value="SEC22355.1"/>
    <property type="molecule type" value="Genomic_DNA"/>
</dbReference>
<evidence type="ECO:0000313" key="3">
    <source>
        <dbReference type="Proteomes" id="UP000183407"/>
    </source>
</evidence>
<sequence>MLYVLALVAVVVGVDVLFFRHHFWERLLVNVGIVLVFAAFYLRFLRVHERSRCNFNPK</sequence>
<reference evidence="3" key="1">
    <citation type="submission" date="2016-10" db="EMBL/GenBank/DDBJ databases">
        <authorList>
            <person name="Varghese N."/>
        </authorList>
    </citation>
    <scope>NUCLEOTIDE SEQUENCE [LARGE SCALE GENOMIC DNA]</scope>
    <source>
        <strain evidence="3">DSM 44719</strain>
    </source>
</reference>
<keyword evidence="1" id="KW-0812">Transmembrane</keyword>
<dbReference type="AlphaFoldDB" id="A0A1H4QRV8"/>
<keyword evidence="1" id="KW-0472">Membrane</keyword>
<dbReference type="Proteomes" id="UP000183407">
    <property type="component" value="Unassembled WGS sequence"/>
</dbReference>
<proteinExistence type="predicted"/>
<evidence type="ECO:0000256" key="1">
    <source>
        <dbReference type="SAM" id="Phobius"/>
    </source>
</evidence>
<keyword evidence="1" id="KW-1133">Transmembrane helix</keyword>